<dbReference type="PANTHER" id="PTHR45661:SF3">
    <property type="entry name" value="IG-LIKE DOMAIN-CONTAINING PROTEIN"/>
    <property type="match status" value="1"/>
</dbReference>
<dbReference type="InterPro" id="IPR026906">
    <property type="entry name" value="LRR_5"/>
</dbReference>
<sequence>MIKQSFIAKARQNQGYANVRASSRRNRIAHSIPNGDFNDRLIHFQISCFWLTTHTTSWSQDASTQFEESTGAPDTTMESAVYVYKGKTEQGDAPKDIQKATVASQVHIIFAESFQDCTLLVSVILPLGLRVIEEHAFANCTSLKTIPIPSSVCIIHYGAFMTCEGLETMDLPEGLTEVTDQTFEGCSSLRHAHIPSTVLYVGGQAFMGCGQLRDMDLPYGLHQIGSTAFGSCRSLERILIPSTVVAIGGRIFSECTALKSVEIGTDSGLQVIGPDAFKDCAQLMNVVIPSNCKVYSGVPEGFSIRRHASVDQPQLTNDATRAFHGAADTTPDSTMYIYQIEDDAVPQEIEGVIVEARIQIIRPEVFNACQLWCLWVFPWV</sequence>
<organism evidence="1 2">
    <name type="scientific">Cylindrotheca closterium</name>
    <dbReference type="NCBI Taxonomy" id="2856"/>
    <lineage>
        <taxon>Eukaryota</taxon>
        <taxon>Sar</taxon>
        <taxon>Stramenopiles</taxon>
        <taxon>Ochrophyta</taxon>
        <taxon>Bacillariophyta</taxon>
        <taxon>Bacillariophyceae</taxon>
        <taxon>Bacillariophycidae</taxon>
        <taxon>Bacillariales</taxon>
        <taxon>Bacillariaceae</taxon>
        <taxon>Cylindrotheca</taxon>
    </lineage>
</organism>
<dbReference type="InterPro" id="IPR053139">
    <property type="entry name" value="Surface_bspA-like"/>
</dbReference>
<dbReference type="Proteomes" id="UP001295423">
    <property type="component" value="Unassembled WGS sequence"/>
</dbReference>
<proteinExistence type="predicted"/>
<dbReference type="SUPFAM" id="SSF52058">
    <property type="entry name" value="L domain-like"/>
    <property type="match status" value="1"/>
</dbReference>
<dbReference type="EMBL" id="CAKOGP040001335">
    <property type="protein sequence ID" value="CAJ1945192.1"/>
    <property type="molecule type" value="Genomic_DNA"/>
</dbReference>
<keyword evidence="2" id="KW-1185">Reference proteome</keyword>
<evidence type="ECO:0008006" key="3">
    <source>
        <dbReference type="Google" id="ProtNLM"/>
    </source>
</evidence>
<dbReference type="Pfam" id="PF13306">
    <property type="entry name" value="LRR_5"/>
    <property type="match status" value="1"/>
</dbReference>
<dbReference type="InterPro" id="IPR032675">
    <property type="entry name" value="LRR_dom_sf"/>
</dbReference>
<reference evidence="1" key="1">
    <citation type="submission" date="2023-08" db="EMBL/GenBank/DDBJ databases">
        <authorList>
            <person name="Audoor S."/>
            <person name="Bilcke G."/>
        </authorList>
    </citation>
    <scope>NUCLEOTIDE SEQUENCE</scope>
</reference>
<gene>
    <name evidence="1" type="ORF">CYCCA115_LOCUS9336</name>
</gene>
<dbReference type="PANTHER" id="PTHR45661">
    <property type="entry name" value="SURFACE ANTIGEN"/>
    <property type="match status" value="1"/>
</dbReference>
<protein>
    <recommendedName>
        <fullName evidence="3">Leucine-rich repeat domain-containing protein</fullName>
    </recommendedName>
</protein>
<name>A0AAD2FKD4_9STRA</name>
<evidence type="ECO:0000313" key="2">
    <source>
        <dbReference type="Proteomes" id="UP001295423"/>
    </source>
</evidence>
<evidence type="ECO:0000313" key="1">
    <source>
        <dbReference type="EMBL" id="CAJ1945192.1"/>
    </source>
</evidence>
<comment type="caution">
    <text evidence="1">The sequence shown here is derived from an EMBL/GenBank/DDBJ whole genome shotgun (WGS) entry which is preliminary data.</text>
</comment>
<accession>A0AAD2FKD4</accession>
<dbReference type="Gene3D" id="3.80.10.10">
    <property type="entry name" value="Ribonuclease Inhibitor"/>
    <property type="match status" value="1"/>
</dbReference>
<dbReference type="AlphaFoldDB" id="A0AAD2FKD4"/>